<evidence type="ECO:0000313" key="3">
    <source>
        <dbReference type="Proteomes" id="UP000507222"/>
    </source>
</evidence>
<name>A0A6J5VCP2_PRUAR</name>
<dbReference type="InterPro" id="IPR044824">
    <property type="entry name" value="MAIN-like"/>
</dbReference>
<dbReference type="PANTHER" id="PTHR46033:SF65">
    <property type="entry name" value="AMINOTRANSFERASE-LIKE PLANT MOBILE DOMAIN-CONTAINING PROTEIN"/>
    <property type="match status" value="1"/>
</dbReference>
<sequence length="270" mass="31219">MLNGIYQAIMLSKHQITLNPSLIGAALCFWDSTSNSFAFGPGPMTPTILDMAALFGFRPHDRSIDALADFEMKNRKVRVPMRASASEIMHLKTYSGLVMTYQGMDDPDQEHMIVLLFWLNKFIFPHADEGVRTEFMHLAEALHNESDLATGPFMLALLYHRITVDPFNLNVCGPIWMLQIWLEWYFPELGSAGSESLEDDVQEGDAFAIVLATRPRWFISTKECFIFFRECRQRPKAIWLRSLLGSMFWFVKRGLHEAPRHWRHLLDFRS</sequence>
<organism evidence="2 3">
    <name type="scientific">Prunus armeniaca</name>
    <name type="common">Apricot</name>
    <name type="synonym">Armeniaca vulgaris</name>
    <dbReference type="NCBI Taxonomy" id="36596"/>
    <lineage>
        <taxon>Eukaryota</taxon>
        <taxon>Viridiplantae</taxon>
        <taxon>Streptophyta</taxon>
        <taxon>Embryophyta</taxon>
        <taxon>Tracheophyta</taxon>
        <taxon>Spermatophyta</taxon>
        <taxon>Magnoliopsida</taxon>
        <taxon>eudicotyledons</taxon>
        <taxon>Gunneridae</taxon>
        <taxon>Pentapetalae</taxon>
        <taxon>rosids</taxon>
        <taxon>fabids</taxon>
        <taxon>Rosales</taxon>
        <taxon>Rosaceae</taxon>
        <taxon>Amygdaloideae</taxon>
        <taxon>Amygdaleae</taxon>
        <taxon>Prunus</taxon>
    </lineage>
</organism>
<gene>
    <name evidence="2" type="ORF">CURHAP_LOCUS44328</name>
</gene>
<dbReference type="Pfam" id="PF10536">
    <property type="entry name" value="PMD"/>
    <property type="match status" value="1"/>
</dbReference>
<dbReference type="EMBL" id="CAEKDK010000007">
    <property type="protein sequence ID" value="CAB4286696.1"/>
    <property type="molecule type" value="Genomic_DNA"/>
</dbReference>
<dbReference type="Proteomes" id="UP000507222">
    <property type="component" value="Unassembled WGS sequence"/>
</dbReference>
<dbReference type="AlphaFoldDB" id="A0A6J5VCP2"/>
<reference evidence="2 3" key="1">
    <citation type="submission" date="2020-05" db="EMBL/GenBank/DDBJ databases">
        <authorList>
            <person name="Campoy J."/>
            <person name="Schneeberger K."/>
            <person name="Spophaly S."/>
        </authorList>
    </citation>
    <scope>NUCLEOTIDE SEQUENCE [LARGE SCALE GENOMIC DNA]</scope>
    <source>
        <strain evidence="2">PruArmRojPasFocal</strain>
    </source>
</reference>
<protein>
    <recommendedName>
        <fullName evidence="1">Aminotransferase-like plant mobile domain-containing protein</fullName>
    </recommendedName>
</protein>
<dbReference type="GO" id="GO:0010073">
    <property type="term" value="P:meristem maintenance"/>
    <property type="evidence" value="ECO:0007669"/>
    <property type="project" value="InterPro"/>
</dbReference>
<evidence type="ECO:0000313" key="2">
    <source>
        <dbReference type="EMBL" id="CAB4286696.1"/>
    </source>
</evidence>
<dbReference type="PANTHER" id="PTHR46033">
    <property type="entry name" value="PROTEIN MAIN-LIKE 2"/>
    <property type="match status" value="1"/>
</dbReference>
<accession>A0A6J5VCP2</accession>
<dbReference type="InterPro" id="IPR019557">
    <property type="entry name" value="AminoTfrase-like_pln_mobile"/>
</dbReference>
<proteinExistence type="predicted"/>
<evidence type="ECO:0000259" key="1">
    <source>
        <dbReference type="Pfam" id="PF10536"/>
    </source>
</evidence>
<feature type="domain" description="Aminotransferase-like plant mobile" evidence="1">
    <location>
        <begin position="4"/>
        <end position="193"/>
    </location>
</feature>